<keyword evidence="1" id="KW-1133">Transmembrane helix</keyword>
<reference evidence="2" key="1">
    <citation type="journal article" date="2013" name="Extremophiles">
        <title>Proteinivorax tanatarense gen. nov., sp. nov., an anaerobic, haloalkaliphilic, proteolytic bacterium isolated from a decaying algal bloom, and proposal of Proteinivoraceae fam. nov.</title>
        <authorList>
            <person name="Kevbrin V."/>
            <person name="Boltyanskaya Y."/>
            <person name="Zhilina T."/>
            <person name="Kolganova T."/>
            <person name="Lavrentjeva E."/>
            <person name="Kuznetsov B."/>
        </authorList>
    </citation>
    <scope>NUCLEOTIDE SEQUENCE</scope>
    <source>
        <strain evidence="2">Z-910T</strain>
    </source>
</reference>
<evidence type="ECO:0000313" key="2">
    <source>
        <dbReference type="EMBL" id="XBX75673.1"/>
    </source>
</evidence>
<dbReference type="EMBL" id="CP158367">
    <property type="protein sequence ID" value="XBX75673.1"/>
    <property type="molecule type" value="Genomic_DNA"/>
</dbReference>
<dbReference type="Pfam" id="PF09560">
    <property type="entry name" value="Spore_YunB"/>
    <property type="match status" value="1"/>
</dbReference>
<keyword evidence="1" id="KW-0472">Membrane</keyword>
<dbReference type="AlphaFoldDB" id="A0AAU7VPK1"/>
<reference evidence="2" key="2">
    <citation type="submission" date="2024-06" db="EMBL/GenBank/DDBJ databases">
        <authorList>
            <person name="Petrova K.O."/>
            <person name="Toshchakov S.V."/>
            <person name="Boltjanskaja Y.V."/>
            <person name="Kevbrin V."/>
        </authorList>
    </citation>
    <scope>NUCLEOTIDE SEQUENCE</scope>
    <source>
        <strain evidence="2">Z-910T</strain>
    </source>
</reference>
<protein>
    <submittedName>
        <fullName evidence="2">Sporulation protein YunB</fullName>
    </submittedName>
</protein>
<proteinExistence type="predicted"/>
<dbReference type="PIRSF" id="PIRSF021383">
    <property type="entry name" value="YunB"/>
    <property type="match status" value="1"/>
</dbReference>
<name>A0AAU7VPK1_9FIRM</name>
<dbReference type="InterPro" id="IPR014197">
    <property type="entry name" value="Sporulation_prot_YunB"/>
</dbReference>
<feature type="transmembrane region" description="Helical" evidence="1">
    <location>
        <begin position="21"/>
        <end position="42"/>
    </location>
</feature>
<keyword evidence="1" id="KW-0812">Transmembrane</keyword>
<dbReference type="RefSeq" id="WP_350344416.1">
    <property type="nucleotide sequence ID" value="NZ_CP158367.1"/>
</dbReference>
<sequence length="235" mass="25933">MLRRKRFGRRRSLFPNLIQGKIIIGLIILFICYILVSAFIFIESSLRPTIIAIAEARARVIATEAINSAIDVHIAKESRYEHLIYIQKDYSGNIAMAEVNNMEIARIQTLTTMNVQEALKSIKSETIKIPLGQALGSEILADYGPRIPVNLVPIGTVSAGIEQQFHPTGINIVSHEVGIEIEADVQIVIPFVSSTITVETYTPIVTATYFGDVPDTVISLPIGHQDFDIPVPPVE</sequence>
<gene>
    <name evidence="2" type="primary">yunB</name>
    <name evidence="2" type="ORF">PRVXT_000823</name>
</gene>
<accession>A0AAU7VPK1</accession>
<organism evidence="2">
    <name type="scientific">Proteinivorax tanatarense</name>
    <dbReference type="NCBI Taxonomy" id="1260629"/>
    <lineage>
        <taxon>Bacteria</taxon>
        <taxon>Bacillati</taxon>
        <taxon>Bacillota</taxon>
        <taxon>Clostridia</taxon>
        <taxon>Eubacteriales</taxon>
        <taxon>Proteinivoracaceae</taxon>
        <taxon>Proteinivorax</taxon>
    </lineage>
</organism>
<evidence type="ECO:0000256" key="1">
    <source>
        <dbReference type="SAM" id="Phobius"/>
    </source>
</evidence>
<dbReference type="NCBIfam" id="TIGR02832">
    <property type="entry name" value="spo_yunB"/>
    <property type="match status" value="1"/>
</dbReference>